<comment type="caution">
    <text evidence="1">The sequence shown here is derived from an EMBL/GenBank/DDBJ whole genome shotgun (WGS) entry which is preliminary data.</text>
</comment>
<accession>A0A139I8E7</accession>
<keyword evidence="2" id="KW-1185">Reference proteome</keyword>
<name>A0A139I8E7_9PEZI</name>
<reference evidence="1 2" key="1">
    <citation type="submission" date="2015-07" db="EMBL/GenBank/DDBJ databases">
        <title>Comparative genomics of the Sigatoka disease complex on banana suggests a link between parallel evolutionary changes in Pseudocercospora fijiensis and Pseudocercospora eumusae and increased virulence on the banana host.</title>
        <authorList>
            <person name="Chang T.-C."/>
            <person name="Salvucci A."/>
            <person name="Crous P.W."/>
            <person name="Stergiopoulos I."/>
        </authorList>
    </citation>
    <scope>NUCLEOTIDE SEQUENCE [LARGE SCALE GENOMIC DNA]</scope>
    <source>
        <strain evidence="1 2">CBS 116634</strain>
    </source>
</reference>
<sequence length="149" mass="16006">MRCMVRQGIKSGRCSRIQVGGGGNAWHGNPDRTPPTATPPALYLLHFSRKFPTSSPHSLLKLVTRHSAPICTSRQSVGAMLSFSALTSLFQDSMHYYTATSYGTIGLIASFRPLGAQSSSSGVTRVSGGHKAGCNTNHYKLSSFCFSSY</sequence>
<dbReference type="AlphaFoldDB" id="A0A139I8E7"/>
<gene>
    <name evidence="1" type="ORF">AC579_7954</name>
</gene>
<dbReference type="Proteomes" id="UP000073492">
    <property type="component" value="Unassembled WGS sequence"/>
</dbReference>
<evidence type="ECO:0000313" key="2">
    <source>
        <dbReference type="Proteomes" id="UP000073492"/>
    </source>
</evidence>
<dbReference type="EMBL" id="LFZO01000224">
    <property type="protein sequence ID" value="KXT11017.1"/>
    <property type="molecule type" value="Genomic_DNA"/>
</dbReference>
<proteinExistence type="predicted"/>
<protein>
    <submittedName>
        <fullName evidence="1">Uncharacterized protein</fullName>
    </submittedName>
</protein>
<organism evidence="1 2">
    <name type="scientific">Pseudocercospora musae</name>
    <dbReference type="NCBI Taxonomy" id="113226"/>
    <lineage>
        <taxon>Eukaryota</taxon>
        <taxon>Fungi</taxon>
        <taxon>Dikarya</taxon>
        <taxon>Ascomycota</taxon>
        <taxon>Pezizomycotina</taxon>
        <taxon>Dothideomycetes</taxon>
        <taxon>Dothideomycetidae</taxon>
        <taxon>Mycosphaerellales</taxon>
        <taxon>Mycosphaerellaceae</taxon>
        <taxon>Pseudocercospora</taxon>
    </lineage>
</organism>
<evidence type="ECO:0000313" key="1">
    <source>
        <dbReference type="EMBL" id="KXT11017.1"/>
    </source>
</evidence>